<name>A0A5J4WMF0_9EUKA</name>
<dbReference type="Proteomes" id="UP000324800">
    <property type="component" value="Unassembled WGS sequence"/>
</dbReference>
<protein>
    <recommendedName>
        <fullName evidence="3">SPRY domain-containing protein</fullName>
    </recommendedName>
</protein>
<dbReference type="EMBL" id="SNRW01001499">
    <property type="protein sequence ID" value="KAA6396164.1"/>
    <property type="molecule type" value="Genomic_DNA"/>
</dbReference>
<dbReference type="AlphaFoldDB" id="A0A5J4WMF0"/>
<gene>
    <name evidence="1" type="ORF">EZS28_008311</name>
</gene>
<comment type="caution">
    <text evidence="1">The sequence shown here is derived from an EMBL/GenBank/DDBJ whole genome shotgun (WGS) entry which is preliminary data.</text>
</comment>
<sequence>MIKREPTTITPILILPPNVKGVAQANKFIHSAGNYNGCTIACDPIIWQGIVKFEVIFENTAQYDKRIGIADASCLFDADEEPQIAENQNNTVRYWFNGILDHITDGPKNNQCFKDNQKVTAEIDMISNPKKLTFFVDDVEQINRVINIPPQIRFWVFISNPSSSFTITKFEHCFESSAKGVKDSKNWEWGKIW</sequence>
<evidence type="ECO:0000313" key="1">
    <source>
        <dbReference type="EMBL" id="KAA6396164.1"/>
    </source>
</evidence>
<organism evidence="1 2">
    <name type="scientific">Streblomastix strix</name>
    <dbReference type="NCBI Taxonomy" id="222440"/>
    <lineage>
        <taxon>Eukaryota</taxon>
        <taxon>Metamonada</taxon>
        <taxon>Preaxostyla</taxon>
        <taxon>Oxymonadida</taxon>
        <taxon>Streblomastigidae</taxon>
        <taxon>Streblomastix</taxon>
    </lineage>
</organism>
<evidence type="ECO:0000313" key="2">
    <source>
        <dbReference type="Proteomes" id="UP000324800"/>
    </source>
</evidence>
<accession>A0A5J4WMF0</accession>
<proteinExistence type="predicted"/>
<evidence type="ECO:0008006" key="3">
    <source>
        <dbReference type="Google" id="ProtNLM"/>
    </source>
</evidence>
<reference evidence="1 2" key="1">
    <citation type="submission" date="2019-03" db="EMBL/GenBank/DDBJ databases">
        <title>Single cell metagenomics reveals metabolic interactions within the superorganism composed of flagellate Streblomastix strix and complex community of Bacteroidetes bacteria on its surface.</title>
        <authorList>
            <person name="Treitli S.C."/>
            <person name="Kolisko M."/>
            <person name="Husnik F."/>
            <person name="Keeling P."/>
            <person name="Hampl V."/>
        </authorList>
    </citation>
    <scope>NUCLEOTIDE SEQUENCE [LARGE SCALE GENOMIC DNA]</scope>
    <source>
        <strain evidence="1">ST1C</strain>
    </source>
</reference>